<dbReference type="Pfam" id="PF20684">
    <property type="entry name" value="Fung_rhodopsin"/>
    <property type="match status" value="1"/>
</dbReference>
<proteinExistence type="inferred from homology"/>
<dbReference type="PANTHER" id="PTHR33048:SF47">
    <property type="entry name" value="INTEGRAL MEMBRANE PROTEIN-RELATED"/>
    <property type="match status" value="1"/>
</dbReference>
<feature type="transmembrane region" description="Helical" evidence="6">
    <location>
        <begin position="217"/>
        <end position="237"/>
    </location>
</feature>
<evidence type="ECO:0000256" key="4">
    <source>
        <dbReference type="ARBA" id="ARBA00023136"/>
    </source>
</evidence>
<comment type="similarity">
    <text evidence="5">Belongs to the SAT4 family.</text>
</comment>
<feature type="domain" description="Rhodopsin" evidence="7">
    <location>
        <begin position="38"/>
        <end position="271"/>
    </location>
</feature>
<feature type="transmembrane region" description="Helical" evidence="6">
    <location>
        <begin position="21"/>
        <end position="44"/>
    </location>
</feature>
<organism evidence="8 9">
    <name type="scientific">Cryphonectria parasitica (strain ATCC 38755 / EP155)</name>
    <dbReference type="NCBI Taxonomy" id="660469"/>
    <lineage>
        <taxon>Eukaryota</taxon>
        <taxon>Fungi</taxon>
        <taxon>Dikarya</taxon>
        <taxon>Ascomycota</taxon>
        <taxon>Pezizomycotina</taxon>
        <taxon>Sordariomycetes</taxon>
        <taxon>Sordariomycetidae</taxon>
        <taxon>Diaporthales</taxon>
        <taxon>Cryphonectriaceae</taxon>
        <taxon>Cryphonectria-Endothia species complex</taxon>
        <taxon>Cryphonectria</taxon>
    </lineage>
</organism>
<feature type="transmembrane region" description="Helical" evidence="6">
    <location>
        <begin position="135"/>
        <end position="157"/>
    </location>
</feature>
<name>A0A9P5CSB9_CRYP1</name>
<dbReference type="AlphaFoldDB" id="A0A9P5CSB9"/>
<comment type="subcellular location">
    <subcellularLocation>
        <location evidence="1">Membrane</location>
        <topology evidence="1">Multi-pass membrane protein</topology>
    </subcellularLocation>
</comment>
<keyword evidence="3 6" id="KW-1133">Transmembrane helix</keyword>
<evidence type="ECO:0000256" key="3">
    <source>
        <dbReference type="ARBA" id="ARBA00022989"/>
    </source>
</evidence>
<evidence type="ECO:0000259" key="7">
    <source>
        <dbReference type="Pfam" id="PF20684"/>
    </source>
</evidence>
<evidence type="ECO:0000256" key="2">
    <source>
        <dbReference type="ARBA" id="ARBA00022692"/>
    </source>
</evidence>
<dbReference type="InterPro" id="IPR052337">
    <property type="entry name" value="SAT4-like"/>
</dbReference>
<evidence type="ECO:0000313" key="8">
    <source>
        <dbReference type="EMBL" id="KAF3768156.1"/>
    </source>
</evidence>
<dbReference type="InterPro" id="IPR049326">
    <property type="entry name" value="Rhodopsin_dom_fungi"/>
</dbReference>
<dbReference type="RefSeq" id="XP_040779117.1">
    <property type="nucleotide sequence ID" value="XM_040915880.1"/>
</dbReference>
<evidence type="ECO:0000256" key="6">
    <source>
        <dbReference type="SAM" id="Phobius"/>
    </source>
</evidence>
<dbReference type="Proteomes" id="UP000803844">
    <property type="component" value="Unassembled WGS sequence"/>
</dbReference>
<dbReference type="GeneID" id="63833009"/>
<keyword evidence="9" id="KW-1185">Reference proteome</keyword>
<reference evidence="8" key="1">
    <citation type="journal article" date="2020" name="Phytopathology">
        <title>Genome sequence of the chestnut blight fungus Cryphonectria parasitica EP155: A fundamental resource for an archetypical invasive plant pathogen.</title>
        <authorList>
            <person name="Crouch J.A."/>
            <person name="Dawe A."/>
            <person name="Aerts A."/>
            <person name="Barry K."/>
            <person name="Churchill A.C.L."/>
            <person name="Grimwood J."/>
            <person name="Hillman B."/>
            <person name="Milgroom M.G."/>
            <person name="Pangilinan J."/>
            <person name="Smith M."/>
            <person name="Salamov A."/>
            <person name="Schmutz J."/>
            <person name="Yadav J."/>
            <person name="Grigoriev I.V."/>
            <person name="Nuss D."/>
        </authorList>
    </citation>
    <scope>NUCLEOTIDE SEQUENCE</scope>
    <source>
        <strain evidence="8">EP155</strain>
    </source>
</reference>
<protein>
    <recommendedName>
        <fullName evidence="7">Rhodopsin domain-containing protein</fullName>
    </recommendedName>
</protein>
<accession>A0A9P5CSB9</accession>
<dbReference type="PANTHER" id="PTHR33048">
    <property type="entry name" value="PTH11-LIKE INTEGRAL MEMBRANE PROTEIN (AFU_ORTHOLOGUE AFUA_5G11245)"/>
    <property type="match status" value="1"/>
</dbReference>
<feature type="non-terminal residue" evidence="8">
    <location>
        <position position="271"/>
    </location>
</feature>
<feature type="transmembrane region" description="Helical" evidence="6">
    <location>
        <begin position="56"/>
        <end position="75"/>
    </location>
</feature>
<evidence type="ECO:0000313" key="9">
    <source>
        <dbReference type="Proteomes" id="UP000803844"/>
    </source>
</evidence>
<evidence type="ECO:0000256" key="1">
    <source>
        <dbReference type="ARBA" id="ARBA00004141"/>
    </source>
</evidence>
<evidence type="ECO:0000256" key="5">
    <source>
        <dbReference type="ARBA" id="ARBA00038359"/>
    </source>
</evidence>
<feature type="transmembrane region" description="Helical" evidence="6">
    <location>
        <begin position="187"/>
        <end position="205"/>
    </location>
</feature>
<keyword evidence="2 6" id="KW-0812">Transmembrane</keyword>
<keyword evidence="4 6" id="KW-0472">Membrane</keyword>
<dbReference type="OrthoDB" id="5342292at2759"/>
<sequence>MASPRAAFPPGYADENISSRVLIAACLFIVLEIGVVTLRCWARFKYGAKWGFDDYLMAPALLFCLGICAIGIVEIKIAGVGRHLDVLLATDPEAVVNWAKCGYAIEELYCLAVAFPKLSILATYLRIFTERSYRIISYLVGAVIVCAAVAGVITSLASCRPFSARWNLQLYSTNCIDAPRYWQGMSVPNILTDLIMLVLPMPVVWKLQMARKQKLALTVILLLGSIGIVASIIRLTVTFRTTTLSDGTWVSADIATWSLIEPGCYLVASCL</sequence>
<dbReference type="EMBL" id="MU032346">
    <property type="protein sequence ID" value="KAF3768156.1"/>
    <property type="molecule type" value="Genomic_DNA"/>
</dbReference>
<comment type="caution">
    <text evidence="8">The sequence shown here is derived from an EMBL/GenBank/DDBJ whole genome shotgun (WGS) entry which is preliminary data.</text>
</comment>
<gene>
    <name evidence="8" type="ORF">M406DRAFT_231609</name>
</gene>
<dbReference type="GO" id="GO:0016020">
    <property type="term" value="C:membrane"/>
    <property type="evidence" value="ECO:0007669"/>
    <property type="project" value="UniProtKB-SubCell"/>
</dbReference>